<evidence type="ECO:0000256" key="1">
    <source>
        <dbReference type="SAM" id="Phobius"/>
    </source>
</evidence>
<sequence>MIRISVVMLTCNRVLKDLITIEGGSITTLGKGTIPFVLLMLMIEGGSGTTINIFFRCFVDKKGMETKLKRRLHFVMFCFLTCYIGFVNGLWSNILAAAFPLPCRFHKKGDPYCLLAIKLAELLCFRFLLKYLKGMRTYDYYILAMREKNQFTVMDPFDELDSSSDESSDFDSPESPRQTLISKFMCKKADERLSIKIEGDGRSTSSTLINKKPDIQKHWREVLEAEILRRCKRGQQNQVVDLMRDVSYSHG</sequence>
<reference evidence="2 3" key="1">
    <citation type="submission" date="2021-05" db="EMBL/GenBank/DDBJ databases">
        <title>Genome Assembly of Synthetic Allotetraploid Brassica napus Reveals Homoeologous Exchanges between Subgenomes.</title>
        <authorList>
            <person name="Davis J.T."/>
        </authorList>
    </citation>
    <scope>NUCLEOTIDE SEQUENCE [LARGE SCALE GENOMIC DNA]</scope>
    <source>
        <strain evidence="3">cv. Da-Ae</strain>
        <tissue evidence="2">Seedling</tissue>
    </source>
</reference>
<feature type="transmembrane region" description="Helical" evidence="1">
    <location>
        <begin position="36"/>
        <end position="59"/>
    </location>
</feature>
<organism evidence="2 3">
    <name type="scientific">Brassica napus</name>
    <name type="common">Rape</name>
    <dbReference type="NCBI Taxonomy" id="3708"/>
    <lineage>
        <taxon>Eukaryota</taxon>
        <taxon>Viridiplantae</taxon>
        <taxon>Streptophyta</taxon>
        <taxon>Embryophyta</taxon>
        <taxon>Tracheophyta</taxon>
        <taxon>Spermatophyta</taxon>
        <taxon>Magnoliopsida</taxon>
        <taxon>eudicotyledons</taxon>
        <taxon>Gunneridae</taxon>
        <taxon>Pentapetalae</taxon>
        <taxon>rosids</taxon>
        <taxon>malvids</taxon>
        <taxon>Brassicales</taxon>
        <taxon>Brassicaceae</taxon>
        <taxon>Brassiceae</taxon>
        <taxon>Brassica</taxon>
    </lineage>
</organism>
<protein>
    <submittedName>
        <fullName evidence="2">Uncharacterized protein</fullName>
    </submittedName>
</protein>
<dbReference type="EMBL" id="JAGKQM010000019">
    <property type="protein sequence ID" value="KAH0859817.1"/>
    <property type="molecule type" value="Genomic_DNA"/>
</dbReference>
<feature type="transmembrane region" description="Helical" evidence="1">
    <location>
        <begin position="71"/>
        <end position="91"/>
    </location>
</feature>
<keyword evidence="1" id="KW-0472">Membrane</keyword>
<keyword evidence="3" id="KW-1185">Reference proteome</keyword>
<feature type="transmembrane region" description="Helical" evidence="1">
    <location>
        <begin position="111"/>
        <end position="129"/>
    </location>
</feature>
<evidence type="ECO:0000313" key="2">
    <source>
        <dbReference type="EMBL" id="KAH0859817.1"/>
    </source>
</evidence>
<accession>A0ABQ7XV40</accession>
<keyword evidence="1" id="KW-0812">Transmembrane</keyword>
<comment type="caution">
    <text evidence="2">The sequence shown here is derived from an EMBL/GenBank/DDBJ whole genome shotgun (WGS) entry which is preliminary data.</text>
</comment>
<name>A0ABQ7XV40_BRANA</name>
<evidence type="ECO:0000313" key="3">
    <source>
        <dbReference type="Proteomes" id="UP000824890"/>
    </source>
</evidence>
<proteinExistence type="predicted"/>
<keyword evidence="1" id="KW-1133">Transmembrane helix</keyword>
<gene>
    <name evidence="2" type="ORF">HID58_088078</name>
</gene>
<dbReference type="Proteomes" id="UP000824890">
    <property type="component" value="Unassembled WGS sequence"/>
</dbReference>